<reference evidence="3" key="1">
    <citation type="journal article" date="2019" name="Int. J. Syst. Evol. Microbiol.">
        <title>The Global Catalogue of Microorganisms (GCM) 10K type strain sequencing project: providing services to taxonomists for standard genome sequencing and annotation.</title>
        <authorList>
            <consortium name="The Broad Institute Genomics Platform"/>
            <consortium name="The Broad Institute Genome Sequencing Center for Infectious Disease"/>
            <person name="Wu L."/>
            <person name="Ma J."/>
        </authorList>
    </citation>
    <scope>NUCLEOTIDE SEQUENCE [LARGE SCALE GENOMIC DNA]</scope>
    <source>
        <strain evidence="3">NBRC 109341</strain>
    </source>
</reference>
<dbReference type="InterPro" id="IPR025240">
    <property type="entry name" value="DUF4189"/>
</dbReference>
<organism evidence="2 3">
    <name type="scientific">Hydrogenophaga electricum</name>
    <dbReference type="NCBI Taxonomy" id="1230953"/>
    <lineage>
        <taxon>Bacteria</taxon>
        <taxon>Pseudomonadati</taxon>
        <taxon>Pseudomonadota</taxon>
        <taxon>Betaproteobacteria</taxon>
        <taxon>Burkholderiales</taxon>
        <taxon>Comamonadaceae</taxon>
        <taxon>Hydrogenophaga</taxon>
    </lineage>
</organism>
<evidence type="ECO:0000313" key="2">
    <source>
        <dbReference type="EMBL" id="GLS14233.1"/>
    </source>
</evidence>
<gene>
    <name evidence="2" type="ORF">GCM10007935_16640</name>
</gene>
<feature type="domain" description="DUF4189" evidence="1">
    <location>
        <begin position="29"/>
        <end position="117"/>
    </location>
</feature>
<accession>A0ABQ6C1I1</accession>
<dbReference type="Proteomes" id="UP001156903">
    <property type="component" value="Unassembled WGS sequence"/>
</dbReference>
<proteinExistence type="predicted"/>
<keyword evidence="3" id="KW-1185">Reference proteome</keyword>
<dbReference type="EMBL" id="BSPB01000010">
    <property type="protein sequence ID" value="GLS14233.1"/>
    <property type="molecule type" value="Genomic_DNA"/>
</dbReference>
<dbReference type="Pfam" id="PF13827">
    <property type="entry name" value="DUF4189"/>
    <property type="match status" value="1"/>
</dbReference>
<protein>
    <recommendedName>
        <fullName evidence="1">DUF4189 domain-containing protein</fullName>
    </recommendedName>
</protein>
<name>A0ABQ6C1I1_9BURK</name>
<dbReference type="PROSITE" id="PS51257">
    <property type="entry name" value="PROKAR_LIPOPROTEIN"/>
    <property type="match status" value="1"/>
</dbReference>
<comment type="caution">
    <text evidence="2">The sequence shown here is derived from an EMBL/GenBank/DDBJ whole genome shotgun (WGS) entry which is preliminary data.</text>
</comment>
<evidence type="ECO:0000313" key="3">
    <source>
        <dbReference type="Proteomes" id="UP001156903"/>
    </source>
</evidence>
<evidence type="ECO:0000259" key="1">
    <source>
        <dbReference type="Pfam" id="PF13827"/>
    </source>
</evidence>
<sequence>MPSLKWAVLAASASLLVACGGSNEGTPNGAIAYNPATGDAAIYVNATTEGQARSEAVRNCGTTACDVVLTFSGDGVCGAIALSANGVIGVAKDDSDAEAEVGAVTNCQAKGGSSCYIPAAVRGDCNG</sequence>
<dbReference type="RefSeq" id="WP_234266005.1">
    <property type="nucleotide sequence ID" value="NZ_BSPB01000010.1"/>
</dbReference>